<evidence type="ECO:0000313" key="3">
    <source>
        <dbReference type="EMBL" id="GGX72565.1"/>
    </source>
</evidence>
<feature type="region of interest" description="Disordered" evidence="1">
    <location>
        <begin position="174"/>
        <end position="196"/>
    </location>
</feature>
<sequence>MRKSHRQKIKTGLGLLTLFIPLTSAAQIVGTVQENGLQQIIVPSSSSSFNQNGFNLPSQAFVSGQDVIKSTSGITCQSAIGHGGPKLDMGVIGSNDLFDRDSVSIYGRVSVPIGKRPKRVDCTQLYDLEISRLKMELQLLRAGMQPGLMAMTKQSLPYAQDLDAEPLEEPDWTPLQIPASPAPKAVTRTIDADQLD</sequence>
<protein>
    <submittedName>
        <fullName evidence="3">Uncharacterized protein</fullName>
    </submittedName>
</protein>
<gene>
    <name evidence="3" type="ORF">GCM10011309_23650</name>
</gene>
<evidence type="ECO:0000313" key="4">
    <source>
        <dbReference type="Proteomes" id="UP000600865"/>
    </source>
</evidence>
<name>A0A918KR03_9PROT</name>
<proteinExistence type="predicted"/>
<feature type="chain" id="PRO_5037919656" evidence="2">
    <location>
        <begin position="27"/>
        <end position="196"/>
    </location>
</feature>
<feature type="signal peptide" evidence="2">
    <location>
        <begin position="1"/>
        <end position="26"/>
    </location>
</feature>
<dbReference type="AlphaFoldDB" id="A0A918KR03"/>
<organism evidence="3 4">
    <name type="scientific">Litorimonas cladophorae</name>
    <dbReference type="NCBI Taxonomy" id="1220491"/>
    <lineage>
        <taxon>Bacteria</taxon>
        <taxon>Pseudomonadati</taxon>
        <taxon>Pseudomonadota</taxon>
        <taxon>Alphaproteobacteria</taxon>
        <taxon>Maricaulales</taxon>
        <taxon>Robiginitomaculaceae</taxon>
    </lineage>
</organism>
<dbReference type="RefSeq" id="WP_189586173.1">
    <property type="nucleotide sequence ID" value="NZ_BMYV01000002.1"/>
</dbReference>
<comment type="caution">
    <text evidence="3">The sequence shown here is derived from an EMBL/GenBank/DDBJ whole genome shotgun (WGS) entry which is preliminary data.</text>
</comment>
<reference evidence="3 4" key="1">
    <citation type="journal article" date="2014" name="Int. J. Syst. Evol. Microbiol.">
        <title>Complete genome sequence of Corynebacterium casei LMG S-19264T (=DSM 44701T), isolated from a smear-ripened cheese.</title>
        <authorList>
            <consortium name="US DOE Joint Genome Institute (JGI-PGF)"/>
            <person name="Walter F."/>
            <person name="Albersmeier A."/>
            <person name="Kalinowski J."/>
            <person name="Ruckert C."/>
        </authorList>
    </citation>
    <scope>NUCLEOTIDE SEQUENCE [LARGE SCALE GENOMIC DNA]</scope>
    <source>
        <strain evidence="3 4">KCTC 23968</strain>
    </source>
</reference>
<accession>A0A918KR03</accession>
<evidence type="ECO:0000256" key="1">
    <source>
        <dbReference type="SAM" id="MobiDB-lite"/>
    </source>
</evidence>
<dbReference type="EMBL" id="BMYV01000002">
    <property type="protein sequence ID" value="GGX72565.1"/>
    <property type="molecule type" value="Genomic_DNA"/>
</dbReference>
<dbReference type="Proteomes" id="UP000600865">
    <property type="component" value="Unassembled WGS sequence"/>
</dbReference>
<evidence type="ECO:0000256" key="2">
    <source>
        <dbReference type="SAM" id="SignalP"/>
    </source>
</evidence>
<keyword evidence="2" id="KW-0732">Signal</keyword>
<keyword evidence="4" id="KW-1185">Reference proteome</keyword>